<proteinExistence type="predicted"/>
<name>A0A2G5VV09_9PELO</name>
<dbReference type="Proteomes" id="UP000230233">
    <property type="component" value="Chromosome I"/>
</dbReference>
<keyword evidence="2" id="KW-1185">Reference proteome</keyword>
<reference evidence="2" key="1">
    <citation type="submission" date="2017-10" db="EMBL/GenBank/DDBJ databases">
        <title>Rapid genome shrinkage in a self-fertile nematode reveals novel sperm competition proteins.</title>
        <authorList>
            <person name="Yin D."/>
            <person name="Schwarz E.M."/>
            <person name="Thomas C.G."/>
            <person name="Felde R.L."/>
            <person name="Korf I.F."/>
            <person name="Cutter A.D."/>
            <person name="Schartner C.M."/>
            <person name="Ralston E.J."/>
            <person name="Meyer B.J."/>
            <person name="Haag E.S."/>
        </authorList>
    </citation>
    <scope>NUCLEOTIDE SEQUENCE [LARGE SCALE GENOMIC DNA]</scope>
    <source>
        <strain evidence="2">JU1422</strain>
    </source>
</reference>
<dbReference type="EMBL" id="PDUG01000001">
    <property type="protein sequence ID" value="PIC55396.1"/>
    <property type="molecule type" value="Genomic_DNA"/>
</dbReference>
<accession>A0A2G5VV09</accession>
<dbReference type="AlphaFoldDB" id="A0A2G5VV09"/>
<protein>
    <submittedName>
        <fullName evidence="1">Uncharacterized protein</fullName>
    </submittedName>
</protein>
<gene>
    <name evidence="1" type="primary">Cnig_chr_I.g686</name>
    <name evidence="1" type="ORF">B9Z55_000686</name>
</gene>
<evidence type="ECO:0000313" key="2">
    <source>
        <dbReference type="Proteomes" id="UP000230233"/>
    </source>
</evidence>
<comment type="caution">
    <text evidence="1">The sequence shown here is derived from an EMBL/GenBank/DDBJ whole genome shotgun (WGS) entry which is preliminary data.</text>
</comment>
<sequence length="81" mass="8953">MSKISILITNHEFLSPRFINLIMTSGFDSTAAAGSAPSGDSAAVSENALYCTEFSLERMSETLFMTENNFRKLKHIFRLSG</sequence>
<organism evidence="1 2">
    <name type="scientific">Caenorhabditis nigoni</name>
    <dbReference type="NCBI Taxonomy" id="1611254"/>
    <lineage>
        <taxon>Eukaryota</taxon>
        <taxon>Metazoa</taxon>
        <taxon>Ecdysozoa</taxon>
        <taxon>Nematoda</taxon>
        <taxon>Chromadorea</taxon>
        <taxon>Rhabditida</taxon>
        <taxon>Rhabditina</taxon>
        <taxon>Rhabditomorpha</taxon>
        <taxon>Rhabditoidea</taxon>
        <taxon>Rhabditidae</taxon>
        <taxon>Peloderinae</taxon>
        <taxon>Caenorhabditis</taxon>
    </lineage>
</organism>
<evidence type="ECO:0000313" key="1">
    <source>
        <dbReference type="EMBL" id="PIC55396.1"/>
    </source>
</evidence>